<keyword evidence="2" id="KW-1133">Transmembrane helix</keyword>
<evidence type="ECO:0000256" key="1">
    <source>
        <dbReference type="SAM" id="MobiDB-lite"/>
    </source>
</evidence>
<dbReference type="EMBL" id="JAMYJR010000003">
    <property type="protein sequence ID" value="MCO8270362.1"/>
    <property type="molecule type" value="Genomic_DNA"/>
</dbReference>
<evidence type="ECO:0000256" key="2">
    <source>
        <dbReference type="SAM" id="Phobius"/>
    </source>
</evidence>
<keyword evidence="2" id="KW-0472">Membrane</keyword>
<feature type="compositionally biased region" description="Basic residues" evidence="1">
    <location>
        <begin position="72"/>
        <end position="91"/>
    </location>
</feature>
<dbReference type="RefSeq" id="WP_253236472.1">
    <property type="nucleotide sequence ID" value="NZ_JAMYJR010000003.1"/>
</dbReference>
<dbReference type="Proteomes" id="UP001523369">
    <property type="component" value="Unassembled WGS sequence"/>
</dbReference>
<sequence length="127" mass="13950">MTLALGSAVALFLYPHTLTGVLAARNRGVLRRNLAVLPMYTLTLGVLMPVGFAALYSGTKPRGGDTGAARPRLPRRPGRHAGARLRRRRGRPDRTPDDRDHRRRAGTGRRPSSSFLPLGHRASVPRR</sequence>
<keyword evidence="4" id="KW-1185">Reference proteome</keyword>
<comment type="caution">
    <text evidence="3">The sequence shown here is derived from an EMBL/GenBank/DDBJ whole genome shotgun (WGS) entry which is preliminary data.</text>
</comment>
<gene>
    <name evidence="3" type="ORF">M1L60_07100</name>
</gene>
<feature type="region of interest" description="Disordered" evidence="1">
    <location>
        <begin position="57"/>
        <end position="127"/>
    </location>
</feature>
<protein>
    <submittedName>
        <fullName evidence="3">Uncharacterized protein</fullName>
    </submittedName>
</protein>
<evidence type="ECO:0000313" key="4">
    <source>
        <dbReference type="Proteomes" id="UP001523369"/>
    </source>
</evidence>
<organism evidence="3 4">
    <name type="scientific">Paractinoplanes aksuensis</name>
    <dbReference type="NCBI Taxonomy" id="2939490"/>
    <lineage>
        <taxon>Bacteria</taxon>
        <taxon>Bacillati</taxon>
        <taxon>Actinomycetota</taxon>
        <taxon>Actinomycetes</taxon>
        <taxon>Micromonosporales</taxon>
        <taxon>Micromonosporaceae</taxon>
        <taxon>Paractinoplanes</taxon>
    </lineage>
</organism>
<name>A0ABT1DHR2_9ACTN</name>
<reference evidence="3 4" key="1">
    <citation type="submission" date="2022-06" db="EMBL/GenBank/DDBJ databases">
        <title>New Species of the Genus Actinoplanes, ActinopZanes ferrugineus.</title>
        <authorList>
            <person name="Ding P."/>
        </authorList>
    </citation>
    <scope>NUCLEOTIDE SEQUENCE [LARGE SCALE GENOMIC DNA]</scope>
    <source>
        <strain evidence="3 4">TRM88003</strain>
    </source>
</reference>
<evidence type="ECO:0000313" key="3">
    <source>
        <dbReference type="EMBL" id="MCO8270362.1"/>
    </source>
</evidence>
<feature type="transmembrane region" description="Helical" evidence="2">
    <location>
        <begin position="39"/>
        <end position="56"/>
    </location>
</feature>
<proteinExistence type="predicted"/>
<accession>A0ABT1DHR2</accession>
<keyword evidence="2" id="KW-0812">Transmembrane</keyword>